<evidence type="ECO:0000256" key="1">
    <source>
        <dbReference type="ARBA" id="ARBA00022490"/>
    </source>
</evidence>
<organism evidence="4 5">
    <name type="scientific">Paragonimus heterotremus</name>
    <dbReference type="NCBI Taxonomy" id="100268"/>
    <lineage>
        <taxon>Eukaryota</taxon>
        <taxon>Metazoa</taxon>
        <taxon>Spiralia</taxon>
        <taxon>Lophotrochozoa</taxon>
        <taxon>Platyhelminthes</taxon>
        <taxon>Trematoda</taxon>
        <taxon>Digenea</taxon>
        <taxon>Plagiorchiida</taxon>
        <taxon>Troglotremata</taxon>
        <taxon>Troglotrematidae</taxon>
        <taxon>Paragonimus</taxon>
    </lineage>
</organism>
<keyword evidence="1" id="KW-0963">Cytoplasm</keyword>
<protein>
    <submittedName>
        <fullName evidence="4">Eukaryotic translation initiation factor 3 subunit L</fullName>
    </submittedName>
</protein>
<dbReference type="EMBL" id="LUCH01017879">
    <property type="protein sequence ID" value="KAF5394684.1"/>
    <property type="molecule type" value="Genomic_DNA"/>
</dbReference>
<accession>A0A8J4SYU8</accession>
<proteinExistence type="predicted"/>
<sequence>MLGESYSILKEDVRSFLINFAVHVKEQNVVEIENDYQIQFPKLTDQYFGSTRWPSAEVIAQLLDADPLFLMLYNELYYRHVYAHVSTSLSVEDMIQSYVNYCSLFNALIKADKPVSLNLPYQWLWDIIDEFIYQFQKFSNFRSRQKHKPEDETQLRENPRIWSIHSVLNVLYSLVEKSSINEQLSYYAQQGNVHQYLFVLPTFALYCCETTRLTVFCDLALTPFVS</sequence>
<name>A0A8J4SYU8_9TREM</name>
<keyword evidence="3" id="KW-0648">Protein biosynthesis</keyword>
<dbReference type="PANTHER" id="PTHR13242">
    <property type="entry name" value="EUKARYOTIC TRANSLATION INITIATION FACTOR 3"/>
    <property type="match status" value="1"/>
</dbReference>
<evidence type="ECO:0000313" key="5">
    <source>
        <dbReference type="Proteomes" id="UP000748531"/>
    </source>
</evidence>
<comment type="caution">
    <text evidence="4">The sequence shown here is derived from an EMBL/GenBank/DDBJ whole genome shotgun (WGS) entry which is preliminary data.</text>
</comment>
<dbReference type="Pfam" id="PF10255">
    <property type="entry name" value="Paf67"/>
    <property type="match status" value="1"/>
</dbReference>
<gene>
    <name evidence="4" type="ORF">PHET_10645</name>
</gene>
<evidence type="ECO:0000256" key="2">
    <source>
        <dbReference type="ARBA" id="ARBA00022540"/>
    </source>
</evidence>
<keyword evidence="2 4" id="KW-0396">Initiation factor</keyword>
<dbReference type="AlphaFoldDB" id="A0A8J4SYU8"/>
<dbReference type="GO" id="GO:0005852">
    <property type="term" value="C:eukaryotic translation initiation factor 3 complex"/>
    <property type="evidence" value="ECO:0007669"/>
    <property type="project" value="InterPro"/>
</dbReference>
<dbReference type="PANTHER" id="PTHR13242:SF0">
    <property type="entry name" value="EUKARYOTIC TRANSLATION INITIATION FACTOR 3 SUBUNIT L"/>
    <property type="match status" value="1"/>
</dbReference>
<reference evidence="4" key="1">
    <citation type="submission" date="2019-05" db="EMBL/GenBank/DDBJ databases">
        <title>Annotation for the trematode Paragonimus heterotremus.</title>
        <authorList>
            <person name="Choi Y.-J."/>
        </authorList>
    </citation>
    <scope>NUCLEOTIDE SEQUENCE</scope>
    <source>
        <strain evidence="4">LC</strain>
    </source>
</reference>
<evidence type="ECO:0000313" key="4">
    <source>
        <dbReference type="EMBL" id="KAF5394684.1"/>
    </source>
</evidence>
<dbReference type="Proteomes" id="UP000748531">
    <property type="component" value="Unassembled WGS sequence"/>
</dbReference>
<evidence type="ECO:0000256" key="3">
    <source>
        <dbReference type="ARBA" id="ARBA00022917"/>
    </source>
</evidence>
<dbReference type="GO" id="GO:0003743">
    <property type="term" value="F:translation initiation factor activity"/>
    <property type="evidence" value="ECO:0007669"/>
    <property type="project" value="UniProtKB-KW"/>
</dbReference>
<keyword evidence="5" id="KW-1185">Reference proteome</keyword>
<dbReference type="InterPro" id="IPR019382">
    <property type="entry name" value="eIF3l"/>
</dbReference>
<dbReference type="OrthoDB" id="15082at2759"/>